<dbReference type="AlphaFoldDB" id="A0A2R6AW27"/>
<dbReference type="InterPro" id="IPR016059">
    <property type="entry name" value="DNA_ligase_ATP-dep_CS"/>
</dbReference>
<keyword evidence="9 14" id="KW-0067">ATP-binding</keyword>
<feature type="binding site" evidence="14">
    <location>
        <position position="346"/>
    </location>
    <ligand>
        <name>ATP</name>
        <dbReference type="ChEBI" id="CHEBI:30616"/>
    </ligand>
</feature>
<feature type="binding site" evidence="14">
    <location>
        <position position="306"/>
    </location>
    <ligand>
        <name>ATP</name>
        <dbReference type="ChEBI" id="CHEBI:30616"/>
    </ligand>
</feature>
<keyword evidence="11 14" id="KW-0233">DNA recombination</keyword>
<feature type="active site" description="N6-AMP-lysine intermediate" evidence="14">
    <location>
        <position position="256"/>
    </location>
</feature>
<dbReference type="PROSITE" id="PS00697">
    <property type="entry name" value="DNA_LIGASE_A1"/>
    <property type="match status" value="1"/>
</dbReference>
<dbReference type="InterPro" id="IPR012309">
    <property type="entry name" value="DNA_ligase_ATP-dep_C"/>
</dbReference>
<reference evidence="17 18" key="1">
    <citation type="submission" date="2017-04" db="EMBL/GenBank/DDBJ databases">
        <title>Novel microbial lineages endemic to geothermal iron-oxide mats fill important gaps in the evolutionary history of Archaea.</title>
        <authorList>
            <person name="Jay Z.J."/>
            <person name="Beam J.P."/>
            <person name="Dlakic M."/>
            <person name="Rusch D.B."/>
            <person name="Kozubal M.A."/>
            <person name="Inskeep W.P."/>
        </authorList>
    </citation>
    <scope>NUCLEOTIDE SEQUENCE [LARGE SCALE GENOMIC DNA]</scope>
    <source>
        <strain evidence="17">ECH_B_SAG-M15</strain>
    </source>
</reference>
<comment type="similarity">
    <text evidence="1 14 15">Belongs to the ATP-dependent DNA ligase family.</text>
</comment>
<feature type="binding site" evidence="14">
    <location>
        <position position="261"/>
    </location>
    <ligand>
        <name>ATP</name>
        <dbReference type="ChEBI" id="CHEBI:30616"/>
    </ligand>
</feature>
<dbReference type="FunFam" id="2.40.50.140:FF:000062">
    <property type="entry name" value="DNA ligase"/>
    <property type="match status" value="1"/>
</dbReference>
<dbReference type="InterPro" id="IPR022865">
    <property type="entry name" value="DNA_ligae_ATP-dep_bac/arc"/>
</dbReference>
<dbReference type="FunFam" id="1.10.3260.10:FF:000007">
    <property type="entry name" value="DNA ligase"/>
    <property type="match status" value="1"/>
</dbReference>
<evidence type="ECO:0000256" key="1">
    <source>
        <dbReference type="ARBA" id="ARBA00007572"/>
    </source>
</evidence>
<dbReference type="GO" id="GO:0005524">
    <property type="term" value="F:ATP binding"/>
    <property type="evidence" value="ECO:0007669"/>
    <property type="project" value="UniProtKB-UniRule"/>
</dbReference>
<dbReference type="PROSITE" id="PS50160">
    <property type="entry name" value="DNA_LIGASE_A3"/>
    <property type="match status" value="1"/>
</dbReference>
<dbReference type="InterPro" id="IPR036599">
    <property type="entry name" value="DNA_ligase_N_sf"/>
</dbReference>
<dbReference type="GO" id="GO:0071897">
    <property type="term" value="P:DNA biosynthetic process"/>
    <property type="evidence" value="ECO:0007669"/>
    <property type="project" value="InterPro"/>
</dbReference>
<dbReference type="GO" id="GO:0046872">
    <property type="term" value="F:metal ion binding"/>
    <property type="evidence" value="ECO:0007669"/>
    <property type="project" value="UniProtKB-KW"/>
</dbReference>
<dbReference type="PANTHER" id="PTHR45674:SF4">
    <property type="entry name" value="DNA LIGASE 1"/>
    <property type="match status" value="1"/>
</dbReference>
<evidence type="ECO:0000313" key="18">
    <source>
        <dbReference type="Proteomes" id="UP000240490"/>
    </source>
</evidence>
<feature type="domain" description="ATP-dependent DNA ligase family profile" evidence="16">
    <location>
        <begin position="334"/>
        <end position="469"/>
    </location>
</feature>
<dbReference type="Pfam" id="PF04675">
    <property type="entry name" value="DNA_ligase_A_N"/>
    <property type="match status" value="1"/>
</dbReference>
<dbReference type="GO" id="GO:0051301">
    <property type="term" value="P:cell division"/>
    <property type="evidence" value="ECO:0007669"/>
    <property type="project" value="UniProtKB-KW"/>
</dbReference>
<dbReference type="CDD" id="cd07901">
    <property type="entry name" value="Adenylation_DNA_ligase_Arch_LigB"/>
    <property type="match status" value="1"/>
</dbReference>
<dbReference type="GO" id="GO:0003910">
    <property type="term" value="F:DNA ligase (ATP) activity"/>
    <property type="evidence" value="ECO:0007669"/>
    <property type="project" value="UniProtKB-UniRule"/>
</dbReference>
<protein>
    <recommendedName>
        <fullName evidence="2 14">DNA ligase</fullName>
        <ecNumber evidence="14">6.5.1.1</ecNumber>
    </recommendedName>
    <alternativeName>
        <fullName evidence="14">Polydeoxyribonucleotide synthase [ATP]</fullName>
    </alternativeName>
</protein>
<feature type="binding site" evidence="14">
    <location>
        <position position="254"/>
    </location>
    <ligand>
        <name>ATP</name>
        <dbReference type="ChEBI" id="CHEBI:30616"/>
    </ligand>
</feature>
<proteinExistence type="inferred from homology"/>
<dbReference type="FunFam" id="3.30.470.30:FF:000012">
    <property type="entry name" value="Probable DNA ligase"/>
    <property type="match status" value="1"/>
</dbReference>
<evidence type="ECO:0000256" key="13">
    <source>
        <dbReference type="ARBA" id="ARBA00023306"/>
    </source>
</evidence>
<gene>
    <name evidence="14" type="primary">lig</name>
    <name evidence="17" type="ORF">B9Q08_04420</name>
</gene>
<evidence type="ECO:0000256" key="7">
    <source>
        <dbReference type="ARBA" id="ARBA00022741"/>
    </source>
</evidence>
<keyword evidence="10 14" id="KW-0460">Magnesium</keyword>
<evidence type="ECO:0000256" key="8">
    <source>
        <dbReference type="ARBA" id="ARBA00022763"/>
    </source>
</evidence>
<keyword evidence="6 14" id="KW-0479">Metal-binding</keyword>
<dbReference type="InterPro" id="IPR012308">
    <property type="entry name" value="DNA_ligase_ATP-dep_N"/>
</dbReference>
<dbReference type="EMBL" id="NEXJ01000077">
    <property type="protein sequence ID" value="PSN90580.1"/>
    <property type="molecule type" value="Genomic_DNA"/>
</dbReference>
<dbReference type="GO" id="GO:0006281">
    <property type="term" value="P:DNA repair"/>
    <property type="evidence" value="ECO:0007669"/>
    <property type="project" value="UniProtKB-UniRule"/>
</dbReference>
<evidence type="ECO:0000256" key="12">
    <source>
        <dbReference type="ARBA" id="ARBA00023204"/>
    </source>
</evidence>
<evidence type="ECO:0000256" key="3">
    <source>
        <dbReference type="ARBA" id="ARBA00022598"/>
    </source>
</evidence>
<dbReference type="SUPFAM" id="SSF50249">
    <property type="entry name" value="Nucleic acid-binding proteins"/>
    <property type="match status" value="1"/>
</dbReference>
<dbReference type="SUPFAM" id="SSF56091">
    <property type="entry name" value="DNA ligase/mRNA capping enzyme, catalytic domain"/>
    <property type="match status" value="1"/>
</dbReference>
<organism evidence="17 18">
    <name type="scientific">Candidatus Marsarchaeota G2 archaeon ECH_B_SAG-M15</name>
    <dbReference type="NCBI Taxonomy" id="1978162"/>
    <lineage>
        <taxon>Archaea</taxon>
        <taxon>Candidatus Marsarchaeota</taxon>
        <taxon>Candidatus Marsarchaeota group 2</taxon>
    </lineage>
</organism>
<keyword evidence="13 14" id="KW-0131">Cell cycle</keyword>
<keyword evidence="7 14" id="KW-0547">Nucleotide-binding</keyword>
<comment type="function">
    <text evidence="14">DNA ligase that seals nicks in double-stranded DNA during DNA replication, DNA recombination and DNA repair.</text>
</comment>
<comment type="caution">
    <text evidence="17">The sequence shown here is derived from an EMBL/GenBank/DDBJ whole genome shotgun (WGS) entry which is preliminary data.</text>
</comment>
<dbReference type="Gene3D" id="2.40.50.140">
    <property type="entry name" value="Nucleic acid-binding proteins"/>
    <property type="match status" value="1"/>
</dbReference>
<evidence type="ECO:0000256" key="9">
    <source>
        <dbReference type="ARBA" id="ARBA00022840"/>
    </source>
</evidence>
<evidence type="ECO:0000256" key="6">
    <source>
        <dbReference type="ARBA" id="ARBA00022723"/>
    </source>
</evidence>
<keyword evidence="12 14" id="KW-0234">DNA repair</keyword>
<evidence type="ECO:0000256" key="2">
    <source>
        <dbReference type="ARBA" id="ARBA00013308"/>
    </source>
</evidence>
<dbReference type="NCBIfam" id="TIGR00574">
    <property type="entry name" value="dnl1"/>
    <property type="match status" value="1"/>
</dbReference>
<dbReference type="Proteomes" id="UP000240490">
    <property type="component" value="Unassembled WGS sequence"/>
</dbReference>
<evidence type="ECO:0000256" key="4">
    <source>
        <dbReference type="ARBA" id="ARBA00022618"/>
    </source>
</evidence>
<dbReference type="EC" id="6.5.1.1" evidence="14"/>
<dbReference type="GO" id="GO:0003677">
    <property type="term" value="F:DNA binding"/>
    <property type="evidence" value="ECO:0007669"/>
    <property type="project" value="InterPro"/>
</dbReference>
<dbReference type="HAMAP" id="MF_00407">
    <property type="entry name" value="DNA_ligase"/>
    <property type="match status" value="1"/>
</dbReference>
<dbReference type="PANTHER" id="PTHR45674">
    <property type="entry name" value="DNA LIGASE 1/3 FAMILY MEMBER"/>
    <property type="match status" value="1"/>
</dbReference>
<evidence type="ECO:0000256" key="14">
    <source>
        <dbReference type="HAMAP-Rule" id="MF_00407"/>
    </source>
</evidence>
<dbReference type="InterPro" id="IPR050191">
    <property type="entry name" value="ATP-dep_DNA_ligase"/>
</dbReference>
<keyword evidence="3 14" id="KW-0436">Ligase</keyword>
<feature type="binding site" evidence="14">
    <location>
        <position position="429"/>
    </location>
    <ligand>
        <name>ATP</name>
        <dbReference type="ChEBI" id="CHEBI:30616"/>
    </ligand>
</feature>
<dbReference type="GO" id="GO:0006273">
    <property type="term" value="P:lagging strand elongation"/>
    <property type="evidence" value="ECO:0007669"/>
    <property type="project" value="TreeGrafter"/>
</dbReference>
<dbReference type="Pfam" id="PF01068">
    <property type="entry name" value="DNA_ligase_A_M"/>
    <property type="match status" value="1"/>
</dbReference>
<dbReference type="SUPFAM" id="SSF117018">
    <property type="entry name" value="ATP-dependent DNA ligase DNA-binding domain"/>
    <property type="match status" value="1"/>
</dbReference>
<dbReference type="Pfam" id="PF04679">
    <property type="entry name" value="DNA_ligase_A_C"/>
    <property type="match status" value="1"/>
</dbReference>
<dbReference type="InterPro" id="IPR000977">
    <property type="entry name" value="DNA_ligase_ATP-dep"/>
</dbReference>
<comment type="cofactor">
    <cofactor evidence="14">
        <name>Mg(2+)</name>
        <dbReference type="ChEBI" id="CHEBI:18420"/>
    </cofactor>
</comment>
<evidence type="ECO:0000256" key="5">
    <source>
        <dbReference type="ARBA" id="ARBA00022705"/>
    </source>
</evidence>
<keyword evidence="8 14" id="KW-0227">DNA damage</keyword>
<name>A0A2R6AW27_9ARCH</name>
<feature type="binding site" evidence="14">
    <location>
        <position position="276"/>
    </location>
    <ligand>
        <name>ATP</name>
        <dbReference type="ChEBI" id="CHEBI:30616"/>
    </ligand>
</feature>
<accession>A0A2R6AW27</accession>
<dbReference type="Gene3D" id="1.10.3260.10">
    <property type="entry name" value="DNA ligase, ATP-dependent, N-terminal domain"/>
    <property type="match status" value="1"/>
</dbReference>
<dbReference type="GO" id="GO:0006310">
    <property type="term" value="P:DNA recombination"/>
    <property type="evidence" value="ECO:0007669"/>
    <property type="project" value="UniProtKB-UniRule"/>
</dbReference>
<dbReference type="PROSITE" id="PS00333">
    <property type="entry name" value="DNA_LIGASE_A2"/>
    <property type="match status" value="1"/>
</dbReference>
<sequence length="593" mass="65753">MQFSELCVALDALETNPSRIEKTKILSDVFRRVQGEEAGFTVYLLLGKLAPDYEGIEIGLGDKMIIKALSTASGATRDSVEKLYEKLGDLGLVAKTLLESKRGATLLDYVGGQRNPLNIQDLHAELLRIARTSGEGSQEEKIGLLTRLLSNSTPNEAKYIARMVSGDMRIGVAEPTIIDALASVYTQGDTSLIERAFNVSSDLGYVAKTLATGGVEGLRTIKVTPGRPLQPMLAERAASLEEIFERMGGRAALEYKYDGERMQAHYYDSQITLFSRRIENITHHYPDVASNLQEGINSKSYIVEGEIVAVDPETGEMLPFQELMHRRRKHGVKEAVKRYPARVVLFDVLYVDGVDYTSKPYLERRRKLEGIVKPSEFVVVSTATVADSVQRAQEFFDSAIDAGCEGIMAKTLDPSVGYQAGKRGYAWIKFKREYKSELTDTLDLVVVGGFYGKGRRAGKIGGYLMAAYNPSTDTYDTVCKVATGFSDQDLAEIPKLLEAYRIPQRHPQVNTKIEADIWYRPAVIFEIVGAELTVSPMHTAAYSKVREEKGLAVRFPRFTGNIRTDKSPTEATSVDELLEMYNSQLKRVEADGA</sequence>
<keyword evidence="5 14" id="KW-0235">DNA replication</keyword>
<dbReference type="InterPro" id="IPR012310">
    <property type="entry name" value="DNA_ligase_ATP-dep_cent"/>
</dbReference>
<evidence type="ECO:0000256" key="11">
    <source>
        <dbReference type="ARBA" id="ARBA00023172"/>
    </source>
</evidence>
<feature type="binding site" evidence="14">
    <location>
        <position position="423"/>
    </location>
    <ligand>
        <name>ATP</name>
        <dbReference type="ChEBI" id="CHEBI:30616"/>
    </ligand>
</feature>
<dbReference type="InterPro" id="IPR012340">
    <property type="entry name" value="NA-bd_OB-fold"/>
</dbReference>
<evidence type="ECO:0000256" key="15">
    <source>
        <dbReference type="RuleBase" id="RU004196"/>
    </source>
</evidence>
<dbReference type="CDD" id="cd07969">
    <property type="entry name" value="OBF_DNA_ligase_I"/>
    <property type="match status" value="1"/>
</dbReference>
<evidence type="ECO:0000313" key="17">
    <source>
        <dbReference type="EMBL" id="PSN90580.1"/>
    </source>
</evidence>
<keyword evidence="4 14" id="KW-0132">Cell division</keyword>
<comment type="catalytic activity">
    <reaction evidence="14">
        <text>ATP + (deoxyribonucleotide)n-3'-hydroxyl + 5'-phospho-(deoxyribonucleotide)m = (deoxyribonucleotide)n+m + AMP + diphosphate.</text>
        <dbReference type="EC" id="6.5.1.1"/>
    </reaction>
</comment>
<dbReference type="Gene3D" id="3.30.470.30">
    <property type="entry name" value="DNA ligase/mRNA capping enzyme"/>
    <property type="match status" value="1"/>
</dbReference>
<evidence type="ECO:0000259" key="16">
    <source>
        <dbReference type="PROSITE" id="PS50160"/>
    </source>
</evidence>
<evidence type="ECO:0000256" key="10">
    <source>
        <dbReference type="ARBA" id="ARBA00022842"/>
    </source>
</evidence>